<sequence length="48" mass="5579">MVLYISEITTINALFYRKLYTIKSPLSPKMTQFLKVKGPTPEIICLHH</sequence>
<name>A0A0E9SNI8_ANGAN</name>
<evidence type="ECO:0000313" key="1">
    <source>
        <dbReference type="EMBL" id="JAH42792.1"/>
    </source>
</evidence>
<reference evidence="1" key="1">
    <citation type="submission" date="2014-11" db="EMBL/GenBank/DDBJ databases">
        <authorList>
            <person name="Amaro Gonzalez C."/>
        </authorList>
    </citation>
    <scope>NUCLEOTIDE SEQUENCE</scope>
</reference>
<dbReference type="EMBL" id="GBXM01065785">
    <property type="protein sequence ID" value="JAH42792.1"/>
    <property type="molecule type" value="Transcribed_RNA"/>
</dbReference>
<dbReference type="AlphaFoldDB" id="A0A0E9SNI8"/>
<protein>
    <submittedName>
        <fullName evidence="1">Uncharacterized protein</fullName>
    </submittedName>
</protein>
<organism evidence="1">
    <name type="scientific">Anguilla anguilla</name>
    <name type="common">European freshwater eel</name>
    <name type="synonym">Muraena anguilla</name>
    <dbReference type="NCBI Taxonomy" id="7936"/>
    <lineage>
        <taxon>Eukaryota</taxon>
        <taxon>Metazoa</taxon>
        <taxon>Chordata</taxon>
        <taxon>Craniata</taxon>
        <taxon>Vertebrata</taxon>
        <taxon>Euteleostomi</taxon>
        <taxon>Actinopterygii</taxon>
        <taxon>Neopterygii</taxon>
        <taxon>Teleostei</taxon>
        <taxon>Anguilliformes</taxon>
        <taxon>Anguillidae</taxon>
        <taxon>Anguilla</taxon>
    </lineage>
</organism>
<proteinExistence type="predicted"/>
<reference evidence="1" key="2">
    <citation type="journal article" date="2015" name="Fish Shellfish Immunol.">
        <title>Early steps in the European eel (Anguilla anguilla)-Vibrio vulnificus interaction in the gills: Role of the RtxA13 toxin.</title>
        <authorList>
            <person name="Callol A."/>
            <person name="Pajuelo D."/>
            <person name="Ebbesson L."/>
            <person name="Teles M."/>
            <person name="MacKenzie S."/>
            <person name="Amaro C."/>
        </authorList>
    </citation>
    <scope>NUCLEOTIDE SEQUENCE</scope>
</reference>
<accession>A0A0E9SNI8</accession>